<dbReference type="PANTHER" id="PTHR45566:SF1">
    <property type="entry name" value="HTH-TYPE TRANSCRIPTIONAL REGULATOR YHJB-RELATED"/>
    <property type="match status" value="1"/>
</dbReference>
<dbReference type="Pfam" id="PF00072">
    <property type="entry name" value="Response_reg"/>
    <property type="match status" value="1"/>
</dbReference>
<keyword evidence="1" id="KW-0597">Phosphoprotein</keyword>
<reference evidence="3 4" key="1">
    <citation type="submission" date="2017-12" db="EMBL/GenBank/DDBJ databases">
        <title>Genomes of bacteria within cyanobacterial aggregates.</title>
        <authorList>
            <person name="Cai H."/>
        </authorList>
    </citation>
    <scope>NUCLEOTIDE SEQUENCE [LARGE SCALE GENOMIC DNA]</scope>
    <source>
        <strain evidence="3 4">TH16</strain>
    </source>
</reference>
<dbReference type="Proteomes" id="UP000234752">
    <property type="component" value="Chromosome eg_1"/>
</dbReference>
<dbReference type="KEGG" id="ncb:C0V82_08525"/>
<dbReference type="SUPFAM" id="SSF46894">
    <property type="entry name" value="C-terminal effector domain of the bipartite response regulators"/>
    <property type="match status" value="1"/>
</dbReference>
<dbReference type="SMART" id="SM00421">
    <property type="entry name" value="HTH_LUXR"/>
    <property type="match status" value="1"/>
</dbReference>
<dbReference type="InterPro" id="IPR000792">
    <property type="entry name" value="Tscrpt_reg_LuxR_C"/>
</dbReference>
<evidence type="ECO:0000256" key="2">
    <source>
        <dbReference type="ARBA" id="ARBA00023125"/>
    </source>
</evidence>
<sequence>MKILIGDDHLLFREGLCRLLTQLDDQASFVEAGTFDDVLSLARDGQDFDLVLLDLQMPGFPGFSGVQEICEAQAGTPVVIVSASEAQADVRAALDAGASGYIPKSSSVKIMLSALNLIFSGGIYVPPAAILGDGPGVGGGSAAPGGGGAAAGAPGAPALTQRQRDVLRCLREGKSNKQIAYELGLSEGTVKIHVTAVMRSLGVRNRTQAVIASGDIPT</sequence>
<keyword evidence="4" id="KW-1185">Reference proteome</keyword>
<dbReference type="InterPro" id="IPR016032">
    <property type="entry name" value="Sig_transdc_resp-reg_C-effctor"/>
</dbReference>
<dbReference type="PROSITE" id="PS50110">
    <property type="entry name" value="RESPONSE_REGULATORY"/>
    <property type="match status" value="1"/>
</dbReference>
<dbReference type="InterPro" id="IPR051015">
    <property type="entry name" value="EvgA-like"/>
</dbReference>
<dbReference type="GO" id="GO:0000160">
    <property type="term" value="P:phosphorelay signal transduction system"/>
    <property type="evidence" value="ECO:0007669"/>
    <property type="project" value="InterPro"/>
</dbReference>
<dbReference type="PRINTS" id="PR00038">
    <property type="entry name" value="HTHLUXR"/>
</dbReference>
<dbReference type="CDD" id="cd06170">
    <property type="entry name" value="LuxR_C_like"/>
    <property type="match status" value="1"/>
</dbReference>
<dbReference type="PANTHER" id="PTHR45566">
    <property type="entry name" value="HTH-TYPE TRANSCRIPTIONAL REGULATOR YHJB-RELATED"/>
    <property type="match status" value="1"/>
</dbReference>
<dbReference type="InterPro" id="IPR001789">
    <property type="entry name" value="Sig_transdc_resp-reg_receiver"/>
</dbReference>
<protein>
    <submittedName>
        <fullName evidence="3">DNA-binding response regulator</fullName>
    </submittedName>
</protein>
<dbReference type="SUPFAM" id="SSF52172">
    <property type="entry name" value="CheY-like"/>
    <property type="match status" value="1"/>
</dbReference>
<proteinExistence type="predicted"/>
<dbReference type="AlphaFoldDB" id="A0A2K9NB01"/>
<gene>
    <name evidence="3" type="ORF">C0V82_08525</name>
</gene>
<dbReference type="GO" id="GO:0003677">
    <property type="term" value="F:DNA binding"/>
    <property type="evidence" value="ECO:0007669"/>
    <property type="project" value="UniProtKB-KW"/>
</dbReference>
<accession>A0A2K9NB01</accession>
<organism evidence="3 4">
    <name type="scientific">Niveispirillum cyanobacteriorum</name>
    <dbReference type="NCBI Taxonomy" id="1612173"/>
    <lineage>
        <taxon>Bacteria</taxon>
        <taxon>Pseudomonadati</taxon>
        <taxon>Pseudomonadota</taxon>
        <taxon>Alphaproteobacteria</taxon>
        <taxon>Rhodospirillales</taxon>
        <taxon>Azospirillaceae</taxon>
        <taxon>Niveispirillum</taxon>
    </lineage>
</organism>
<dbReference type="InterPro" id="IPR011006">
    <property type="entry name" value="CheY-like_superfamily"/>
</dbReference>
<dbReference type="InterPro" id="IPR058245">
    <property type="entry name" value="NreC/VraR/RcsB-like_REC"/>
</dbReference>
<dbReference type="SMART" id="SM00448">
    <property type="entry name" value="REC"/>
    <property type="match status" value="1"/>
</dbReference>
<evidence type="ECO:0000313" key="3">
    <source>
        <dbReference type="EMBL" id="AUN30274.1"/>
    </source>
</evidence>
<dbReference type="GO" id="GO:0006355">
    <property type="term" value="P:regulation of DNA-templated transcription"/>
    <property type="evidence" value="ECO:0007669"/>
    <property type="project" value="InterPro"/>
</dbReference>
<dbReference type="Gene3D" id="1.10.10.10">
    <property type="entry name" value="Winged helix-like DNA-binding domain superfamily/Winged helix DNA-binding domain"/>
    <property type="match status" value="1"/>
</dbReference>
<dbReference type="Gene3D" id="3.40.50.2300">
    <property type="match status" value="1"/>
</dbReference>
<keyword evidence="2 3" id="KW-0238">DNA-binding</keyword>
<dbReference type="Pfam" id="PF00196">
    <property type="entry name" value="GerE"/>
    <property type="match status" value="1"/>
</dbReference>
<dbReference type="EMBL" id="CP025611">
    <property type="protein sequence ID" value="AUN30274.1"/>
    <property type="molecule type" value="Genomic_DNA"/>
</dbReference>
<dbReference type="CDD" id="cd17535">
    <property type="entry name" value="REC_NarL-like"/>
    <property type="match status" value="1"/>
</dbReference>
<evidence type="ECO:0000256" key="1">
    <source>
        <dbReference type="ARBA" id="ARBA00022553"/>
    </source>
</evidence>
<dbReference type="InterPro" id="IPR036388">
    <property type="entry name" value="WH-like_DNA-bd_sf"/>
</dbReference>
<dbReference type="RefSeq" id="WP_102111971.1">
    <property type="nucleotide sequence ID" value="NZ_BMGN01000002.1"/>
</dbReference>
<dbReference type="OrthoDB" id="9805444at2"/>
<dbReference type="PROSITE" id="PS50043">
    <property type="entry name" value="HTH_LUXR_2"/>
    <property type="match status" value="1"/>
</dbReference>
<evidence type="ECO:0000313" key="4">
    <source>
        <dbReference type="Proteomes" id="UP000234752"/>
    </source>
</evidence>
<name>A0A2K9NB01_9PROT</name>